<organism evidence="12 13">
    <name type="scientific">Metarhizium rileyi (strain RCEF 4871)</name>
    <name type="common">Nomuraea rileyi</name>
    <dbReference type="NCBI Taxonomy" id="1649241"/>
    <lineage>
        <taxon>Eukaryota</taxon>
        <taxon>Fungi</taxon>
        <taxon>Dikarya</taxon>
        <taxon>Ascomycota</taxon>
        <taxon>Pezizomycotina</taxon>
        <taxon>Sordariomycetes</taxon>
        <taxon>Hypocreomycetidae</taxon>
        <taxon>Hypocreales</taxon>
        <taxon>Clavicipitaceae</taxon>
        <taxon>Metarhizium</taxon>
    </lineage>
</organism>
<feature type="region of interest" description="Disordered" evidence="9">
    <location>
        <begin position="319"/>
        <end position="366"/>
    </location>
</feature>
<evidence type="ECO:0000256" key="10">
    <source>
        <dbReference type="SAM" id="SignalP"/>
    </source>
</evidence>
<keyword evidence="6 10" id="KW-0732">Signal</keyword>
<evidence type="ECO:0000256" key="1">
    <source>
        <dbReference type="ARBA" id="ARBA00004589"/>
    </source>
</evidence>
<evidence type="ECO:0000256" key="5">
    <source>
        <dbReference type="ARBA" id="ARBA00022622"/>
    </source>
</evidence>
<dbReference type="GO" id="GO:0098552">
    <property type="term" value="C:side of membrane"/>
    <property type="evidence" value="ECO:0007669"/>
    <property type="project" value="UniProtKB-KW"/>
</dbReference>
<evidence type="ECO:0000256" key="9">
    <source>
        <dbReference type="SAM" id="MobiDB-lite"/>
    </source>
</evidence>
<feature type="region of interest" description="Disordered" evidence="9">
    <location>
        <begin position="193"/>
        <end position="214"/>
    </location>
</feature>
<name>A0A167CMZ4_METRR</name>
<dbReference type="STRING" id="1081105.A0A167CMZ4"/>
<dbReference type="AlphaFoldDB" id="A0A167CMZ4"/>
<keyword evidence="5" id="KW-0336">GPI-anchor</keyword>
<feature type="compositionally biased region" description="Basic and acidic residues" evidence="9">
    <location>
        <begin position="346"/>
        <end position="359"/>
    </location>
</feature>
<evidence type="ECO:0000313" key="13">
    <source>
        <dbReference type="Proteomes" id="UP000243498"/>
    </source>
</evidence>
<dbReference type="OrthoDB" id="4941011at2759"/>
<keyword evidence="8" id="KW-0449">Lipoprotein</keyword>
<sequence length="366" mass="39541">MKVISVVPVLVSISTLLVQSHFHMAPCARACIKKALPQIGCRGSEEDIAFCLCRPRTKAKLVDPVTQCATESKCSTADLLKAQSIIDWRCRRARPGSFAQASLEESESVDDPKRTTQITGPTRTTQAQTETSTNSISSPPAGTSTDSSTATSKASAGSGLSTGLIVATVTAVAAALGSLAGAFWCYRRRHPPPAASVQARNGVGEEEEEEEKDRIPIVGSRNELSGSSEMVHEMDLYTPQKSLPTELGGKSSEQIYEMDSVPIRKSPEVSASPAPCRTMVNAAPAASFHSPPKAVEVNGRALNKVKVVALVKKQQNTAKLDDLQRRRRPAGERRNLQRAQEAELEEEKRLQKQMHELKEQCPSSPL</sequence>
<keyword evidence="5" id="KW-0472">Membrane</keyword>
<feature type="region of interest" description="Disordered" evidence="9">
    <location>
        <begin position="101"/>
        <end position="157"/>
    </location>
</feature>
<proteinExistence type="inferred from homology"/>
<evidence type="ECO:0000259" key="11">
    <source>
        <dbReference type="Pfam" id="PF05730"/>
    </source>
</evidence>
<comment type="similarity">
    <text evidence="3">Belongs to the RBT5 family.</text>
</comment>
<comment type="caution">
    <text evidence="12">The sequence shown here is derived from an EMBL/GenBank/DDBJ whole genome shotgun (WGS) entry which is preliminary data.</text>
</comment>
<evidence type="ECO:0000313" key="12">
    <source>
        <dbReference type="EMBL" id="OAA41375.1"/>
    </source>
</evidence>
<keyword evidence="4" id="KW-0964">Secreted</keyword>
<accession>A0A167CMZ4</accession>
<reference evidence="12 13" key="1">
    <citation type="journal article" date="2016" name="Genome Biol. Evol.">
        <title>Divergent and convergent evolution of fungal pathogenicity.</title>
        <authorList>
            <person name="Shang Y."/>
            <person name="Xiao G."/>
            <person name="Zheng P."/>
            <person name="Cen K."/>
            <person name="Zhan S."/>
            <person name="Wang C."/>
        </authorList>
    </citation>
    <scope>NUCLEOTIDE SEQUENCE [LARGE SCALE GENOMIC DNA]</scope>
    <source>
        <strain evidence="12 13">RCEF 4871</strain>
    </source>
</reference>
<dbReference type="OMA" id="CLCRPRT"/>
<evidence type="ECO:0000256" key="7">
    <source>
        <dbReference type="ARBA" id="ARBA00023157"/>
    </source>
</evidence>
<dbReference type="GO" id="GO:0005576">
    <property type="term" value="C:extracellular region"/>
    <property type="evidence" value="ECO:0007669"/>
    <property type="project" value="UniProtKB-SubCell"/>
</dbReference>
<evidence type="ECO:0000256" key="4">
    <source>
        <dbReference type="ARBA" id="ARBA00022525"/>
    </source>
</evidence>
<comment type="subcellular location">
    <subcellularLocation>
        <location evidence="1">Membrane</location>
        <topology evidence="1">Lipid-anchor</topology>
        <topology evidence="1">GPI-anchor</topology>
    </subcellularLocation>
    <subcellularLocation>
        <location evidence="2">Secreted</location>
    </subcellularLocation>
</comment>
<dbReference type="InterPro" id="IPR008427">
    <property type="entry name" value="Extracellular_membr_CFEM_dom"/>
</dbReference>
<evidence type="ECO:0000256" key="2">
    <source>
        <dbReference type="ARBA" id="ARBA00004613"/>
    </source>
</evidence>
<dbReference type="Proteomes" id="UP000243498">
    <property type="component" value="Unassembled WGS sequence"/>
</dbReference>
<feature type="compositionally biased region" description="Low complexity" evidence="9">
    <location>
        <begin position="115"/>
        <end position="157"/>
    </location>
</feature>
<dbReference type="Pfam" id="PF05730">
    <property type="entry name" value="CFEM"/>
    <property type="match status" value="1"/>
</dbReference>
<feature type="chain" id="PRO_5007884761" description="CFEM domain-containing protein" evidence="10">
    <location>
        <begin position="21"/>
        <end position="366"/>
    </location>
</feature>
<gene>
    <name evidence="12" type="ORF">NOR_05453</name>
</gene>
<keyword evidence="5" id="KW-0325">Glycoprotein</keyword>
<keyword evidence="7" id="KW-1015">Disulfide bond</keyword>
<evidence type="ECO:0000256" key="8">
    <source>
        <dbReference type="ARBA" id="ARBA00023288"/>
    </source>
</evidence>
<feature type="compositionally biased region" description="Basic and acidic residues" evidence="9">
    <location>
        <begin position="319"/>
        <end position="335"/>
    </location>
</feature>
<protein>
    <recommendedName>
        <fullName evidence="11">CFEM domain-containing protein</fullName>
    </recommendedName>
</protein>
<dbReference type="EMBL" id="AZHC01000016">
    <property type="protein sequence ID" value="OAA41375.1"/>
    <property type="molecule type" value="Genomic_DNA"/>
</dbReference>
<keyword evidence="13" id="KW-1185">Reference proteome</keyword>
<evidence type="ECO:0000256" key="3">
    <source>
        <dbReference type="ARBA" id="ARBA00010031"/>
    </source>
</evidence>
<evidence type="ECO:0000256" key="6">
    <source>
        <dbReference type="ARBA" id="ARBA00022729"/>
    </source>
</evidence>
<feature type="domain" description="CFEM" evidence="11">
    <location>
        <begin position="25"/>
        <end position="90"/>
    </location>
</feature>
<feature type="signal peptide" evidence="10">
    <location>
        <begin position="1"/>
        <end position="20"/>
    </location>
</feature>